<dbReference type="AlphaFoldDB" id="A0A0R1JKG9"/>
<dbReference type="GO" id="GO:0006310">
    <property type="term" value="P:DNA recombination"/>
    <property type="evidence" value="ECO:0007669"/>
    <property type="project" value="UniProtKB-KW"/>
</dbReference>
<keyword evidence="9" id="KW-1185">Reference proteome</keyword>
<evidence type="ECO:0000256" key="3">
    <source>
        <dbReference type="ARBA" id="ARBA00023172"/>
    </source>
</evidence>
<feature type="region of interest" description="Disordered" evidence="5">
    <location>
        <begin position="394"/>
        <end position="414"/>
    </location>
</feature>
<dbReference type="OrthoDB" id="9801717at2"/>
<dbReference type="InterPro" id="IPR011010">
    <property type="entry name" value="DNA_brk_join_enz"/>
</dbReference>
<dbReference type="EMBL" id="AZDJ01000026">
    <property type="protein sequence ID" value="KRK71877.1"/>
    <property type="molecule type" value="Genomic_DNA"/>
</dbReference>
<dbReference type="InterPro" id="IPR010998">
    <property type="entry name" value="Integrase_recombinase_N"/>
</dbReference>
<dbReference type="InterPro" id="IPR002104">
    <property type="entry name" value="Integrase_catalytic"/>
</dbReference>
<sequence length="414" mass="46899">MRDWKPVPKHPNIFMYDTKRGKRYGVRRGFKNGVGKRDEFTKSGFATWREAEASLRQFESQVALGKFDELASGRITMEQAWNHYVKTKDDLGTWRVTTRESQMNWWNLYIKEPLGSMRLKDIRQPQMRSFLNSLATDKNLAHATIGTIFGTINSVLNQAVMDDLLDKNRVRKVQYAGKAAKKKMESPANTQKWLDTAHQVLSAYDYTMVLVMAQTGLRSGEVTGLRTSSIEFKRDEIHKTDYATITIDMQRSVHYPTGAPLKTRTSYRTIAVTGELVGLLKQAVTSAETRRKRAHPHGFDGTPWLWLTRTGETCSPTHLRYLCLLVSKECGIKIHPHMFRHYFATQAIASEKPEIDVMHYLGHASVQMTADYTRSTEHASLEVAKGFEAVTKRVAPAGGTKNDVPPDVPSNGSN</sequence>
<dbReference type="PANTHER" id="PTHR30349:SF41">
    <property type="entry name" value="INTEGRASE_RECOMBINASE PROTEIN MJ0367-RELATED"/>
    <property type="match status" value="1"/>
</dbReference>
<evidence type="ECO:0000256" key="1">
    <source>
        <dbReference type="ARBA" id="ARBA00008857"/>
    </source>
</evidence>
<keyword evidence="2 4" id="KW-0238">DNA-binding</keyword>
<dbReference type="PROSITE" id="PS51900">
    <property type="entry name" value="CB"/>
    <property type="match status" value="1"/>
</dbReference>
<dbReference type="InterPro" id="IPR013762">
    <property type="entry name" value="Integrase-like_cat_sf"/>
</dbReference>
<dbReference type="PROSITE" id="PS51898">
    <property type="entry name" value="TYR_RECOMBINASE"/>
    <property type="match status" value="1"/>
</dbReference>
<proteinExistence type="inferred from homology"/>
<dbReference type="GO" id="GO:0003677">
    <property type="term" value="F:DNA binding"/>
    <property type="evidence" value="ECO:0007669"/>
    <property type="project" value="UniProtKB-UniRule"/>
</dbReference>
<dbReference type="GO" id="GO:0015074">
    <property type="term" value="P:DNA integration"/>
    <property type="evidence" value="ECO:0007669"/>
    <property type="project" value="InterPro"/>
</dbReference>
<dbReference type="InterPro" id="IPR050090">
    <property type="entry name" value="Tyrosine_recombinase_XerCD"/>
</dbReference>
<dbReference type="Pfam" id="PF00589">
    <property type="entry name" value="Phage_integrase"/>
    <property type="match status" value="1"/>
</dbReference>
<keyword evidence="3" id="KW-0233">DNA recombination</keyword>
<comment type="caution">
    <text evidence="8">The sequence shown here is derived from an EMBL/GenBank/DDBJ whole genome shotgun (WGS) entry which is preliminary data.</text>
</comment>
<dbReference type="Gene3D" id="1.10.443.10">
    <property type="entry name" value="Intergrase catalytic core"/>
    <property type="match status" value="1"/>
</dbReference>
<evidence type="ECO:0000259" key="6">
    <source>
        <dbReference type="PROSITE" id="PS51898"/>
    </source>
</evidence>
<feature type="domain" description="Tyr recombinase" evidence="6">
    <location>
        <begin position="180"/>
        <end position="385"/>
    </location>
</feature>
<dbReference type="PATRIC" id="fig|1291734.4.peg.2176"/>
<dbReference type="SUPFAM" id="SSF56349">
    <property type="entry name" value="DNA breaking-rejoining enzymes"/>
    <property type="match status" value="1"/>
</dbReference>
<evidence type="ECO:0000256" key="4">
    <source>
        <dbReference type="PROSITE-ProRule" id="PRU01248"/>
    </source>
</evidence>
<dbReference type="InterPro" id="IPR044068">
    <property type="entry name" value="CB"/>
</dbReference>
<evidence type="ECO:0000256" key="5">
    <source>
        <dbReference type="SAM" id="MobiDB-lite"/>
    </source>
</evidence>
<dbReference type="STRING" id="1291734.FD02_GL002124"/>
<gene>
    <name evidence="8" type="ORF">FD02_GL002124</name>
</gene>
<evidence type="ECO:0000313" key="9">
    <source>
        <dbReference type="Proteomes" id="UP000051804"/>
    </source>
</evidence>
<protein>
    <submittedName>
        <fullName evidence="8">Integrase</fullName>
    </submittedName>
</protein>
<dbReference type="Proteomes" id="UP000051804">
    <property type="component" value="Unassembled WGS sequence"/>
</dbReference>
<feature type="domain" description="Core-binding (CB)" evidence="7">
    <location>
        <begin position="75"/>
        <end position="160"/>
    </location>
</feature>
<dbReference type="Gene3D" id="1.10.150.130">
    <property type="match status" value="1"/>
</dbReference>
<name>A0A0R1JKG9_9LACO</name>
<accession>A0A0R1JKG9</accession>
<organism evidence="8 9">
    <name type="scientific">Lacticaseibacillus nasuensis JCM 17158</name>
    <dbReference type="NCBI Taxonomy" id="1291734"/>
    <lineage>
        <taxon>Bacteria</taxon>
        <taxon>Bacillati</taxon>
        <taxon>Bacillota</taxon>
        <taxon>Bacilli</taxon>
        <taxon>Lactobacillales</taxon>
        <taxon>Lactobacillaceae</taxon>
        <taxon>Lacticaseibacillus</taxon>
    </lineage>
</organism>
<evidence type="ECO:0000259" key="7">
    <source>
        <dbReference type="PROSITE" id="PS51900"/>
    </source>
</evidence>
<evidence type="ECO:0000313" key="8">
    <source>
        <dbReference type="EMBL" id="KRK71877.1"/>
    </source>
</evidence>
<dbReference type="PANTHER" id="PTHR30349">
    <property type="entry name" value="PHAGE INTEGRASE-RELATED"/>
    <property type="match status" value="1"/>
</dbReference>
<dbReference type="RefSeq" id="WP_056951432.1">
    <property type="nucleotide sequence ID" value="NZ_AZDJ01000026.1"/>
</dbReference>
<reference evidence="8 9" key="1">
    <citation type="journal article" date="2015" name="Genome Announc.">
        <title>Expanding the biotechnology potential of lactobacilli through comparative genomics of 213 strains and associated genera.</title>
        <authorList>
            <person name="Sun Z."/>
            <person name="Harris H.M."/>
            <person name="McCann A."/>
            <person name="Guo C."/>
            <person name="Argimon S."/>
            <person name="Zhang W."/>
            <person name="Yang X."/>
            <person name="Jeffery I.B."/>
            <person name="Cooney J.C."/>
            <person name="Kagawa T.F."/>
            <person name="Liu W."/>
            <person name="Song Y."/>
            <person name="Salvetti E."/>
            <person name="Wrobel A."/>
            <person name="Rasinkangas P."/>
            <person name="Parkhill J."/>
            <person name="Rea M.C."/>
            <person name="O'Sullivan O."/>
            <person name="Ritari J."/>
            <person name="Douillard F.P."/>
            <person name="Paul Ross R."/>
            <person name="Yang R."/>
            <person name="Briner A.E."/>
            <person name="Felis G.E."/>
            <person name="de Vos W.M."/>
            <person name="Barrangou R."/>
            <person name="Klaenhammer T.R."/>
            <person name="Caufield P.W."/>
            <person name="Cui Y."/>
            <person name="Zhang H."/>
            <person name="O'Toole P.W."/>
        </authorList>
    </citation>
    <scope>NUCLEOTIDE SEQUENCE [LARGE SCALE GENOMIC DNA]</scope>
    <source>
        <strain evidence="8 9">JCM 17158</strain>
    </source>
</reference>
<comment type="similarity">
    <text evidence="1">Belongs to the 'phage' integrase family.</text>
</comment>
<evidence type="ECO:0000256" key="2">
    <source>
        <dbReference type="ARBA" id="ARBA00023125"/>
    </source>
</evidence>
<dbReference type="CDD" id="cd00397">
    <property type="entry name" value="DNA_BRE_C"/>
    <property type="match status" value="1"/>
</dbReference>